<name>U1PGM0_9EURY</name>
<dbReference type="HOGENOM" id="CLU_2257304_0_0_2"/>
<dbReference type="AlphaFoldDB" id="U1PGM0"/>
<evidence type="ECO:0000313" key="1">
    <source>
        <dbReference type="EMBL" id="ERG91276.1"/>
    </source>
</evidence>
<sequence>MTTAILRDWYYSPGWSRTSSGVDVDRWLVRAFRVSAVALRLAACKRIYWLRTYPDSAGDQQLELVVVGAGQLPRVTMDAGLRHPNGGNVSGACLHPIEIVSRA</sequence>
<gene>
    <name evidence="1" type="ORF">J07HQW1_01310</name>
</gene>
<dbReference type="Proteomes" id="UP000030649">
    <property type="component" value="Unassembled WGS sequence"/>
</dbReference>
<reference evidence="1 2" key="1">
    <citation type="journal article" date="2013" name="PLoS ONE">
        <title>Assembly-driven community genomics of a hypersaline microbial ecosystem.</title>
        <authorList>
            <person name="Podell S."/>
            <person name="Ugalde J.A."/>
            <person name="Narasingarao P."/>
            <person name="Banfield J.F."/>
            <person name="Heidelberg K.B."/>
            <person name="Allen E.E."/>
        </authorList>
    </citation>
    <scope>NUCLEOTIDE SEQUENCE [LARGE SCALE GENOMIC DNA]</scope>
    <source>
        <strain evidence="2">J07HQW1</strain>
    </source>
</reference>
<protein>
    <submittedName>
        <fullName evidence="1">Uncharacterized protein</fullName>
    </submittedName>
</protein>
<accession>U1PGM0</accession>
<proteinExistence type="predicted"/>
<dbReference type="EMBL" id="KE356560">
    <property type="protein sequence ID" value="ERG91276.1"/>
    <property type="molecule type" value="Genomic_DNA"/>
</dbReference>
<evidence type="ECO:0000313" key="2">
    <source>
        <dbReference type="Proteomes" id="UP000030649"/>
    </source>
</evidence>
<organism evidence="1 2">
    <name type="scientific">Haloquadratum walsbyi J07HQW1</name>
    <dbReference type="NCBI Taxonomy" id="1238424"/>
    <lineage>
        <taxon>Archaea</taxon>
        <taxon>Methanobacteriati</taxon>
        <taxon>Methanobacteriota</taxon>
        <taxon>Stenosarchaea group</taxon>
        <taxon>Halobacteria</taxon>
        <taxon>Halobacteriales</taxon>
        <taxon>Haloferacaceae</taxon>
        <taxon>Haloquadratum</taxon>
    </lineage>
</organism>